<keyword evidence="8" id="KW-0732">Signal</keyword>
<dbReference type="Pfam" id="PF07715">
    <property type="entry name" value="Plug"/>
    <property type="match status" value="1"/>
</dbReference>
<keyword evidence="2 7" id="KW-0813">Transport</keyword>
<feature type="domain" description="TonB-dependent receptor plug" evidence="9">
    <location>
        <begin position="208"/>
        <end position="308"/>
    </location>
</feature>
<dbReference type="NCBIfam" id="TIGR04057">
    <property type="entry name" value="SusC_RagA_signa"/>
    <property type="match status" value="1"/>
</dbReference>
<dbReference type="EMBL" id="SJSA01000001">
    <property type="protein sequence ID" value="TGG40138.1"/>
    <property type="molecule type" value="Genomic_DNA"/>
</dbReference>
<evidence type="ECO:0000256" key="6">
    <source>
        <dbReference type="ARBA" id="ARBA00023237"/>
    </source>
</evidence>
<evidence type="ECO:0000256" key="5">
    <source>
        <dbReference type="ARBA" id="ARBA00023136"/>
    </source>
</evidence>
<gene>
    <name evidence="10" type="ORF">EZ315_05265</name>
</gene>
<organism evidence="10 11">
    <name type="scientific">Duncaniella freteri</name>
    <dbReference type="NCBI Taxonomy" id="2530391"/>
    <lineage>
        <taxon>Bacteria</taxon>
        <taxon>Pseudomonadati</taxon>
        <taxon>Bacteroidota</taxon>
        <taxon>Bacteroidia</taxon>
        <taxon>Bacteroidales</taxon>
        <taxon>Muribaculaceae</taxon>
        <taxon>Duncaniella</taxon>
    </lineage>
</organism>
<dbReference type="InterPro" id="IPR039426">
    <property type="entry name" value="TonB-dep_rcpt-like"/>
</dbReference>
<dbReference type="Proteomes" id="UP000297635">
    <property type="component" value="Unassembled WGS sequence"/>
</dbReference>
<dbReference type="InterPro" id="IPR012910">
    <property type="entry name" value="Plug_dom"/>
</dbReference>
<dbReference type="SUPFAM" id="SSF56935">
    <property type="entry name" value="Porins"/>
    <property type="match status" value="1"/>
</dbReference>
<keyword evidence="3 7" id="KW-1134">Transmembrane beta strand</keyword>
<evidence type="ECO:0000256" key="7">
    <source>
        <dbReference type="PROSITE-ProRule" id="PRU01360"/>
    </source>
</evidence>
<accession>A0A4Z0V9M1</accession>
<name>A0A4Z0V9M1_9BACT</name>
<reference evidence="10 11" key="1">
    <citation type="submission" date="2019-02" db="EMBL/GenBank/DDBJ databases">
        <title>Isolation and identification of novel species under the genus Muribaculum.</title>
        <authorList>
            <person name="Miyake S."/>
            <person name="Ding Y."/>
            <person name="Low A."/>
            <person name="Soh M."/>
            <person name="Seedorf H."/>
        </authorList>
    </citation>
    <scope>NUCLEOTIDE SEQUENCE [LARGE SCALE GENOMIC DNA]</scope>
    <source>
        <strain evidence="10 11">TLL-A3</strain>
    </source>
</reference>
<feature type="signal peptide" evidence="8">
    <location>
        <begin position="1"/>
        <end position="22"/>
    </location>
</feature>
<dbReference type="GO" id="GO:0009279">
    <property type="term" value="C:cell outer membrane"/>
    <property type="evidence" value="ECO:0007669"/>
    <property type="project" value="UniProtKB-SubCell"/>
</dbReference>
<dbReference type="NCBIfam" id="TIGR04056">
    <property type="entry name" value="OMP_RagA_SusC"/>
    <property type="match status" value="1"/>
</dbReference>
<dbReference type="Gene3D" id="2.60.40.1120">
    <property type="entry name" value="Carboxypeptidase-like, regulatory domain"/>
    <property type="match status" value="1"/>
</dbReference>
<dbReference type="PROSITE" id="PS52016">
    <property type="entry name" value="TONB_DEPENDENT_REC_3"/>
    <property type="match status" value="1"/>
</dbReference>
<dbReference type="RefSeq" id="WP_135471154.1">
    <property type="nucleotide sequence ID" value="NZ_CASJDB010000043.1"/>
</dbReference>
<dbReference type="AlphaFoldDB" id="A0A4Z0V9M1"/>
<dbReference type="InterPro" id="IPR008969">
    <property type="entry name" value="CarboxyPept-like_regulatory"/>
</dbReference>
<dbReference type="Gene3D" id="2.40.170.20">
    <property type="entry name" value="TonB-dependent receptor, beta-barrel domain"/>
    <property type="match status" value="1"/>
</dbReference>
<evidence type="ECO:0000256" key="3">
    <source>
        <dbReference type="ARBA" id="ARBA00022452"/>
    </source>
</evidence>
<dbReference type="GeneID" id="82149195"/>
<evidence type="ECO:0000256" key="8">
    <source>
        <dbReference type="SAM" id="SignalP"/>
    </source>
</evidence>
<evidence type="ECO:0000256" key="4">
    <source>
        <dbReference type="ARBA" id="ARBA00022692"/>
    </source>
</evidence>
<evidence type="ECO:0000256" key="2">
    <source>
        <dbReference type="ARBA" id="ARBA00022448"/>
    </source>
</evidence>
<comment type="similarity">
    <text evidence="7">Belongs to the TonB-dependent receptor family.</text>
</comment>
<comment type="caution">
    <text evidence="10">The sequence shown here is derived from an EMBL/GenBank/DDBJ whole genome shotgun (WGS) entry which is preliminary data.</text>
</comment>
<feature type="chain" id="PRO_5021481187" evidence="8">
    <location>
        <begin position="23"/>
        <end position="1156"/>
    </location>
</feature>
<comment type="subcellular location">
    <subcellularLocation>
        <location evidence="1 7">Cell outer membrane</location>
        <topology evidence="1 7">Multi-pass membrane protein</topology>
    </subcellularLocation>
</comment>
<evidence type="ECO:0000313" key="10">
    <source>
        <dbReference type="EMBL" id="TGG40138.1"/>
    </source>
</evidence>
<keyword evidence="6 7" id="KW-0998">Cell outer membrane</keyword>
<keyword evidence="5 7" id="KW-0472">Membrane</keyword>
<dbReference type="InterPro" id="IPR023997">
    <property type="entry name" value="TonB-dep_OMP_SusC/RagA_CS"/>
</dbReference>
<dbReference type="InterPro" id="IPR037066">
    <property type="entry name" value="Plug_dom_sf"/>
</dbReference>
<dbReference type="Gene3D" id="2.170.130.10">
    <property type="entry name" value="TonB-dependent receptor, plug domain"/>
    <property type="match status" value="1"/>
</dbReference>
<protein>
    <submittedName>
        <fullName evidence="10">SusC/RagA family TonB-linked outer membrane protein</fullName>
    </submittedName>
</protein>
<sequence>MRKLLTTIMCVAVSLYCFAAMAASSPDTKITLNCIEQSAEQVLKEIEKQSGLNIVYKSETARKWPKITLKVSGQAASEAIKQVAAKIGEPYSINNNIVTIGRETPVRLSRTITGNVKDNEGEPLTGAIINVKGSGAATGTGTVTDIDGNFSIKVNSDNPVLTVQYVGMTPFSMELTEANTSRPIDVTLSPNATMMSEVIVTGYQTLSKERASGSFTVVTPEKLQGKLQTGIMARLEGMVAGMKTVNGGTPEIRGVSTISGTKTPLYVVDGIPYEGDLAAINPADIVNVTVLKDATAASIYGARSANGVIVITTRSGEEGRTKVSYNGSMKFTPLPDRDYLNLTTSAELVDLQETLFKYPHSAYNPLTANTPMNEVYEILYDYDAGRITESEYNERMNHYRGLNNYDQFKDRYVRSNQMVQQHNISFSGGSGIYKYALSANYQKNYPYEKAQSDDRIGFNLKNQFDFFKWMRVNLGLIQSNTKADYDNGFTGYSYLYSGASYKMLYNEDGTPAQWYSGKNQREIDRLNSLGLLDETFIPVNEDDKKHYYSQSKYQNINLNVRFNIIQGLNLDLMYQNESTNSYSKNYSKMESREVKSEINNATVISPDGTVTNHIPKGGKLKETWTRKNSYTMRAQLNFNRQFADIHDVQAIAGAERRKVTSDGTVLNKWGYDDTTLAFKYINELNLGQAVNGTESTSGNYYYSGPYDSFSSSENRFVSFYANASYTYNNLITATGSIRVDKSNLFGTDPKWQNKPLWSAGLQYHALKNWNWVNRLSLRATYGINGNVAKNSGPFMIAQTSSRPNSFTNDFYSYITTPPNPALRWEKTKVINLGVDFSVLNSRINGSIEYYSKNTDDLLGNRQTDPTSGWGSLLLNYGSMYNRGVEVTLNSINYTNRDFEWTSSLVFSYNKNKLTNIENSGTSAIDYFYSPQNREGKPMSSLYSIRYAGLDSNGFPTAYKKDGTVVSSYRDLEADDLVWSGTTNPPYSAALTNRLTWRGFNLEFMFVYYGGHKLRDVAASYVWNRMPTLNYTGILDRDRMHFWQNPGDENDPDMAPAFIYGTGNTNSEYLWSAADKHIEKGDYIKLRNLIVGYSFPRQWISKAYLQGLRVDLQIQNLWYWAANKNNLDPEVWTGTSLTPSRGYHVPPTYTIGISANF</sequence>
<evidence type="ECO:0000259" key="9">
    <source>
        <dbReference type="Pfam" id="PF07715"/>
    </source>
</evidence>
<proteinExistence type="inferred from homology"/>
<dbReference type="InterPro" id="IPR023996">
    <property type="entry name" value="TonB-dep_OMP_SusC/RagA"/>
</dbReference>
<dbReference type="SUPFAM" id="SSF49464">
    <property type="entry name" value="Carboxypeptidase regulatory domain-like"/>
    <property type="match status" value="1"/>
</dbReference>
<dbReference type="InterPro" id="IPR036942">
    <property type="entry name" value="Beta-barrel_TonB_sf"/>
</dbReference>
<evidence type="ECO:0000313" key="11">
    <source>
        <dbReference type="Proteomes" id="UP000297635"/>
    </source>
</evidence>
<evidence type="ECO:0000256" key="1">
    <source>
        <dbReference type="ARBA" id="ARBA00004571"/>
    </source>
</evidence>
<keyword evidence="4 7" id="KW-0812">Transmembrane</keyword>
<keyword evidence="11" id="KW-1185">Reference proteome</keyword>
<dbReference type="Pfam" id="PF13715">
    <property type="entry name" value="CarbopepD_reg_2"/>
    <property type="match status" value="1"/>
</dbReference>